<dbReference type="EMBL" id="VTPC01090680">
    <property type="protein sequence ID" value="KAF2881934.1"/>
    <property type="molecule type" value="Genomic_DNA"/>
</dbReference>
<sequence length="465" mass="53252">MNSDLIETLEPQRNKLRANQQKEVHQRFFGVPLEDNDESTSRPHQSRQLIRNNHFATGRSHQNRDSHANLRRNNNFFANSVVSNAEPQLNINQEHFNNEFGGNFDGQETHTSTINQQHVQSFSTGEDLTAFGVEENQDPTSALTRQIQENSENHRELLNSLSRSKPSTARPINTFFSVEEPTLTVIDESDSTPRQISSTGSHQRISQQPRSQFPQQLHTQTTFLQPLTHQIQQPQIHDQQIQHQIDSHLNLQQQFQHNSQQSQPHLPSRISPLTHRPRNQRPHSGNNQPRVNLNPQLSPQPEFLINVQADAIPTSVHRFASQKNIGSNLRPQDGFNNIQRQKANRDYEEEVFRKQAENAKYSFASQIDDSINGNQHQREEVRDGKNVKGMYSYSDGYVKRTVFYEADDKGYRVVKEEEEPLGDGPQFNPRGQANVSSFVAGNAVQYSITSDDIPERNPAIRDTII</sequence>
<evidence type="ECO:0000313" key="5">
    <source>
        <dbReference type="Proteomes" id="UP000801492"/>
    </source>
</evidence>
<dbReference type="PROSITE" id="PS51155">
    <property type="entry name" value="CHIT_BIND_RR_2"/>
    <property type="match status" value="1"/>
</dbReference>
<dbReference type="GO" id="GO:0042302">
    <property type="term" value="F:structural constituent of cuticle"/>
    <property type="evidence" value="ECO:0007669"/>
    <property type="project" value="UniProtKB-UniRule"/>
</dbReference>
<keyword evidence="5" id="KW-1185">Reference proteome</keyword>
<evidence type="ECO:0000256" key="3">
    <source>
        <dbReference type="SAM" id="MobiDB-lite"/>
    </source>
</evidence>
<organism evidence="4 5">
    <name type="scientific">Ignelater luminosus</name>
    <name type="common">Cucubano</name>
    <name type="synonym">Pyrophorus luminosus</name>
    <dbReference type="NCBI Taxonomy" id="2038154"/>
    <lineage>
        <taxon>Eukaryota</taxon>
        <taxon>Metazoa</taxon>
        <taxon>Ecdysozoa</taxon>
        <taxon>Arthropoda</taxon>
        <taxon>Hexapoda</taxon>
        <taxon>Insecta</taxon>
        <taxon>Pterygota</taxon>
        <taxon>Neoptera</taxon>
        <taxon>Endopterygota</taxon>
        <taxon>Coleoptera</taxon>
        <taxon>Polyphaga</taxon>
        <taxon>Elateriformia</taxon>
        <taxon>Elateroidea</taxon>
        <taxon>Elateridae</taxon>
        <taxon>Agrypninae</taxon>
        <taxon>Pyrophorini</taxon>
        <taxon>Ignelater</taxon>
    </lineage>
</organism>
<accession>A0A8K0C7F1</accession>
<dbReference type="InterPro" id="IPR000618">
    <property type="entry name" value="Insect_cuticle"/>
</dbReference>
<dbReference type="Proteomes" id="UP000801492">
    <property type="component" value="Unassembled WGS sequence"/>
</dbReference>
<feature type="compositionally biased region" description="Polar residues" evidence="3">
    <location>
        <begin position="192"/>
        <end position="215"/>
    </location>
</feature>
<comment type="caution">
    <text evidence="4">The sequence shown here is derived from an EMBL/GenBank/DDBJ whole genome shotgun (WGS) entry which is preliminary data.</text>
</comment>
<reference evidence="4" key="1">
    <citation type="submission" date="2019-08" db="EMBL/GenBank/DDBJ databases">
        <title>The genome of the North American firefly Photinus pyralis.</title>
        <authorList>
            <consortium name="Photinus pyralis genome working group"/>
            <person name="Fallon T.R."/>
            <person name="Sander Lower S.E."/>
            <person name="Weng J.-K."/>
        </authorList>
    </citation>
    <scope>NUCLEOTIDE SEQUENCE</scope>
    <source>
        <strain evidence="4">TRF0915ILg1</strain>
        <tissue evidence="4">Whole body</tissue>
    </source>
</reference>
<dbReference type="GO" id="GO:0031012">
    <property type="term" value="C:extracellular matrix"/>
    <property type="evidence" value="ECO:0007669"/>
    <property type="project" value="TreeGrafter"/>
</dbReference>
<feature type="compositionally biased region" description="Polar residues" evidence="3">
    <location>
        <begin position="282"/>
        <end position="298"/>
    </location>
</feature>
<feature type="compositionally biased region" description="Low complexity" evidence="3">
    <location>
        <begin position="254"/>
        <end position="263"/>
    </location>
</feature>
<gene>
    <name evidence="4" type="ORF">ILUMI_24231</name>
</gene>
<proteinExistence type="predicted"/>
<keyword evidence="1 2" id="KW-0193">Cuticle</keyword>
<evidence type="ECO:0000256" key="2">
    <source>
        <dbReference type="PROSITE-ProRule" id="PRU00497"/>
    </source>
</evidence>
<feature type="region of interest" description="Disordered" evidence="3">
    <location>
        <begin position="185"/>
        <end position="215"/>
    </location>
</feature>
<protein>
    <submittedName>
        <fullName evidence="4">Uncharacterized protein</fullName>
    </submittedName>
</protein>
<dbReference type="GO" id="GO:0005615">
    <property type="term" value="C:extracellular space"/>
    <property type="evidence" value="ECO:0007669"/>
    <property type="project" value="TreeGrafter"/>
</dbReference>
<dbReference type="AlphaFoldDB" id="A0A8K0C7F1"/>
<feature type="region of interest" description="Disordered" evidence="3">
    <location>
        <begin position="254"/>
        <end position="298"/>
    </location>
</feature>
<dbReference type="PANTHER" id="PTHR12236:SF86">
    <property type="entry name" value="CCP84AC-RELATED"/>
    <property type="match status" value="1"/>
</dbReference>
<dbReference type="Pfam" id="PF00379">
    <property type="entry name" value="Chitin_bind_4"/>
    <property type="match status" value="1"/>
</dbReference>
<dbReference type="InterPro" id="IPR051217">
    <property type="entry name" value="Insect_Cuticle_Struc_Prot"/>
</dbReference>
<dbReference type="OrthoDB" id="8195082at2759"/>
<evidence type="ECO:0000256" key="1">
    <source>
        <dbReference type="ARBA" id="ARBA00022460"/>
    </source>
</evidence>
<evidence type="ECO:0000313" key="4">
    <source>
        <dbReference type="EMBL" id="KAF2881934.1"/>
    </source>
</evidence>
<name>A0A8K0C7F1_IGNLU</name>
<dbReference type="PANTHER" id="PTHR12236">
    <property type="entry name" value="STRUCTURAL CONTITUENT OF CUTICLE"/>
    <property type="match status" value="1"/>
</dbReference>